<dbReference type="InterPro" id="IPR002219">
    <property type="entry name" value="PKC_DAG/PE"/>
</dbReference>
<evidence type="ECO:0000256" key="3">
    <source>
        <dbReference type="ARBA" id="ARBA00022833"/>
    </source>
</evidence>
<dbReference type="Proteomes" id="UP000007752">
    <property type="component" value="Chromosome 7"/>
</dbReference>
<feature type="domain" description="Phorbol-ester/DAG-type" evidence="5">
    <location>
        <begin position="13"/>
        <end position="63"/>
    </location>
</feature>
<sequence>MYYNYRTHCSHPQHVLVRCQYSSSSGHVCDLCAAGFRGLVGLRCKACDFDIHEACADYFQPAISSFAAHPWHGLALGRVADNDRVCDLCAAACPRGGFVYRCVPCGFDVHPLCTMFPAKVRSPLHPEHELAMVPAAAAAAANPGAPLRNWFGLRQSLLAAGSTGAKLAEFSFKAQLPQWRPAPSRIPGVGSQGTGRRWRRQQPERRRRRPEHRREAEPEFPCWEVASQGCGSRRRRCGDERAGIGGAR</sequence>
<keyword evidence="1" id="KW-0479">Metal-binding</keyword>
<reference evidence="6" key="2">
    <citation type="submission" date="2008-12" db="EMBL/GenBank/DDBJ databases">
        <title>Improved gene annotation of the rice (Oryza sativa) genomes.</title>
        <authorList>
            <person name="Wang J."/>
            <person name="Li R."/>
            <person name="Fan W."/>
            <person name="Huang Q."/>
            <person name="Zhang J."/>
            <person name="Zhou Y."/>
            <person name="Hu Y."/>
            <person name="Zi S."/>
            <person name="Li J."/>
            <person name="Ni P."/>
            <person name="Zheng H."/>
            <person name="Zhang Y."/>
            <person name="Zhao M."/>
            <person name="Hao Q."/>
            <person name="McDermott J."/>
            <person name="Samudrala R."/>
            <person name="Kristiansen K."/>
            <person name="Wong G.K.-S."/>
        </authorList>
    </citation>
    <scope>NUCLEOTIDE SEQUENCE</scope>
</reference>
<reference evidence="6" key="1">
    <citation type="journal article" date="2005" name="PLoS Biol.">
        <title>The genomes of Oryza sativa: a history of duplications.</title>
        <authorList>
            <person name="Yu J."/>
            <person name="Wang J."/>
            <person name="Lin W."/>
            <person name="Li S."/>
            <person name="Li H."/>
            <person name="Zhou J."/>
            <person name="Ni P."/>
            <person name="Dong W."/>
            <person name="Hu S."/>
            <person name="Zeng C."/>
            <person name="Zhang J."/>
            <person name="Zhang Y."/>
            <person name="Li R."/>
            <person name="Xu Z."/>
            <person name="Li S."/>
            <person name="Li X."/>
            <person name="Zheng H."/>
            <person name="Cong L."/>
            <person name="Lin L."/>
            <person name="Yin J."/>
            <person name="Geng J."/>
            <person name="Li G."/>
            <person name="Shi J."/>
            <person name="Liu J."/>
            <person name="Lv H."/>
            <person name="Li J."/>
            <person name="Wang J."/>
            <person name="Deng Y."/>
            <person name="Ran L."/>
            <person name="Shi X."/>
            <person name="Wang X."/>
            <person name="Wu Q."/>
            <person name="Li C."/>
            <person name="Ren X."/>
            <person name="Wang J."/>
            <person name="Wang X."/>
            <person name="Li D."/>
            <person name="Liu D."/>
            <person name="Zhang X."/>
            <person name="Ji Z."/>
            <person name="Zhao W."/>
            <person name="Sun Y."/>
            <person name="Zhang Z."/>
            <person name="Bao J."/>
            <person name="Han Y."/>
            <person name="Dong L."/>
            <person name="Ji J."/>
            <person name="Chen P."/>
            <person name="Wu S."/>
            <person name="Liu J."/>
            <person name="Xiao Y."/>
            <person name="Bu D."/>
            <person name="Tan J."/>
            <person name="Yang L."/>
            <person name="Ye C."/>
            <person name="Zhang J."/>
            <person name="Xu J."/>
            <person name="Zhou Y."/>
            <person name="Yu Y."/>
            <person name="Zhang B."/>
            <person name="Zhuang S."/>
            <person name="Wei H."/>
            <person name="Liu B."/>
            <person name="Lei M."/>
            <person name="Yu H."/>
            <person name="Li Y."/>
            <person name="Xu H."/>
            <person name="Wei S."/>
            <person name="He X."/>
            <person name="Fang L."/>
            <person name="Zhang Z."/>
            <person name="Zhang Y."/>
            <person name="Huang X."/>
            <person name="Su Z."/>
            <person name="Tong W."/>
            <person name="Li J."/>
            <person name="Tong Z."/>
            <person name="Li S."/>
            <person name="Ye J."/>
            <person name="Wang L."/>
            <person name="Fang L."/>
            <person name="Lei T."/>
            <person name="Chen C."/>
            <person name="Chen H."/>
            <person name="Xu Z."/>
            <person name="Li H."/>
            <person name="Huang H."/>
            <person name="Zhang F."/>
            <person name="Xu H."/>
            <person name="Li N."/>
            <person name="Zhao C."/>
            <person name="Li S."/>
            <person name="Dong L."/>
            <person name="Huang Y."/>
            <person name="Li L."/>
            <person name="Xi Y."/>
            <person name="Qi Q."/>
            <person name="Li W."/>
            <person name="Zhang B."/>
            <person name="Hu W."/>
            <person name="Zhang Y."/>
            <person name="Tian X."/>
            <person name="Jiao Y."/>
            <person name="Liang X."/>
            <person name="Jin J."/>
            <person name="Gao L."/>
            <person name="Zheng W."/>
            <person name="Hao B."/>
            <person name="Liu S."/>
            <person name="Wang W."/>
            <person name="Yuan L."/>
            <person name="Cao M."/>
            <person name="McDermott J."/>
            <person name="Samudrala R."/>
            <person name="Wang J."/>
            <person name="Wong G.K."/>
            <person name="Yang H."/>
        </authorList>
    </citation>
    <scope>NUCLEOTIDE SEQUENCE [LARGE SCALE GENOMIC DNA]</scope>
</reference>
<feature type="region of interest" description="Disordered" evidence="4">
    <location>
        <begin position="181"/>
        <end position="248"/>
    </location>
</feature>
<dbReference type="PANTHER" id="PTHR47841:SF2">
    <property type="entry name" value="OS07G0609800 PROTEIN"/>
    <property type="match status" value="1"/>
</dbReference>
<dbReference type="EMBL" id="CM000144">
    <property type="protein sequence ID" value="EAZ40610.1"/>
    <property type="molecule type" value="Genomic_DNA"/>
</dbReference>
<dbReference type="InterPro" id="IPR046349">
    <property type="entry name" value="C1-like_sf"/>
</dbReference>
<organism evidence="6">
    <name type="scientific">Oryza sativa subsp. japonica</name>
    <name type="common">Rice</name>
    <dbReference type="NCBI Taxonomy" id="39947"/>
    <lineage>
        <taxon>Eukaryota</taxon>
        <taxon>Viridiplantae</taxon>
        <taxon>Streptophyta</taxon>
        <taxon>Embryophyta</taxon>
        <taxon>Tracheophyta</taxon>
        <taxon>Spermatophyta</taxon>
        <taxon>Magnoliopsida</taxon>
        <taxon>Liliopsida</taxon>
        <taxon>Poales</taxon>
        <taxon>Poaceae</taxon>
        <taxon>BOP clade</taxon>
        <taxon>Oryzoideae</taxon>
        <taxon>Oryzeae</taxon>
        <taxon>Oryzinae</taxon>
        <taxon>Oryza</taxon>
        <taxon>Oryza sativa</taxon>
    </lineage>
</organism>
<dbReference type="SUPFAM" id="SSF57889">
    <property type="entry name" value="Cysteine-rich domain"/>
    <property type="match status" value="1"/>
</dbReference>
<proteinExistence type="predicted"/>
<dbReference type="GO" id="GO:0046872">
    <property type="term" value="F:metal ion binding"/>
    <property type="evidence" value="ECO:0007669"/>
    <property type="project" value="UniProtKB-KW"/>
</dbReference>
<dbReference type="PANTHER" id="PTHR47841">
    <property type="entry name" value="DIACYLGLYCEROL KINASE THETA-LIKE-RELATED"/>
    <property type="match status" value="1"/>
</dbReference>
<keyword evidence="3" id="KW-0862">Zinc</keyword>
<name>A3BM21_ORYSJ</name>
<gene>
    <name evidence="6" type="ORF">OsJ_25072</name>
</gene>
<evidence type="ECO:0000256" key="4">
    <source>
        <dbReference type="SAM" id="MobiDB-lite"/>
    </source>
</evidence>
<dbReference type="AlphaFoldDB" id="A3BM21"/>
<dbReference type="Pfam" id="PF03107">
    <property type="entry name" value="C1_2"/>
    <property type="match status" value="1"/>
</dbReference>
<feature type="compositionally biased region" description="Basic residues" evidence="4">
    <location>
        <begin position="196"/>
        <end position="211"/>
    </location>
</feature>
<evidence type="ECO:0000259" key="5">
    <source>
        <dbReference type="PROSITE" id="PS50081"/>
    </source>
</evidence>
<accession>A3BM21</accession>
<dbReference type="PROSITE" id="PS50081">
    <property type="entry name" value="ZF_DAG_PE_2"/>
    <property type="match status" value="1"/>
</dbReference>
<evidence type="ECO:0000256" key="1">
    <source>
        <dbReference type="ARBA" id="ARBA00022723"/>
    </source>
</evidence>
<keyword evidence="2" id="KW-0677">Repeat</keyword>
<protein>
    <recommendedName>
        <fullName evidence="5">Phorbol-ester/DAG-type domain-containing protein</fullName>
    </recommendedName>
</protein>
<evidence type="ECO:0000256" key="2">
    <source>
        <dbReference type="ARBA" id="ARBA00022737"/>
    </source>
</evidence>
<evidence type="ECO:0000313" key="6">
    <source>
        <dbReference type="EMBL" id="EAZ40610.1"/>
    </source>
</evidence>
<dbReference type="InterPro" id="IPR004146">
    <property type="entry name" value="DC1"/>
</dbReference>